<feature type="transmembrane region" description="Helical" evidence="6">
    <location>
        <begin position="7"/>
        <end position="30"/>
    </location>
</feature>
<dbReference type="PANTHER" id="PTHR42770:SF11">
    <property type="entry name" value="INNER MEMBRANE TRANSPORT PROTEIN YBAT"/>
    <property type="match status" value="1"/>
</dbReference>
<dbReference type="Gene3D" id="1.20.1740.10">
    <property type="entry name" value="Amino acid/polyamine transporter I"/>
    <property type="match status" value="1"/>
</dbReference>
<evidence type="ECO:0000313" key="8">
    <source>
        <dbReference type="Proteomes" id="UP000547973"/>
    </source>
</evidence>
<name>A0A7Y9Z6Z1_9MICO</name>
<feature type="transmembrane region" description="Helical" evidence="6">
    <location>
        <begin position="341"/>
        <end position="359"/>
    </location>
</feature>
<comment type="subcellular location">
    <subcellularLocation>
        <location evidence="1">Cell membrane</location>
        <topology evidence="1">Multi-pass membrane protein</topology>
    </subcellularLocation>
</comment>
<dbReference type="Proteomes" id="UP000547973">
    <property type="component" value="Unassembled WGS sequence"/>
</dbReference>
<feature type="transmembrane region" description="Helical" evidence="6">
    <location>
        <begin position="319"/>
        <end position="335"/>
    </location>
</feature>
<dbReference type="PANTHER" id="PTHR42770">
    <property type="entry name" value="AMINO ACID TRANSPORTER-RELATED"/>
    <property type="match status" value="1"/>
</dbReference>
<organism evidence="7 8">
    <name type="scientific">Demequina lutea</name>
    <dbReference type="NCBI Taxonomy" id="431489"/>
    <lineage>
        <taxon>Bacteria</taxon>
        <taxon>Bacillati</taxon>
        <taxon>Actinomycetota</taxon>
        <taxon>Actinomycetes</taxon>
        <taxon>Micrococcales</taxon>
        <taxon>Demequinaceae</taxon>
        <taxon>Demequina</taxon>
    </lineage>
</organism>
<evidence type="ECO:0000313" key="7">
    <source>
        <dbReference type="EMBL" id="NYI39957.1"/>
    </source>
</evidence>
<dbReference type="GO" id="GO:0005886">
    <property type="term" value="C:plasma membrane"/>
    <property type="evidence" value="ECO:0007669"/>
    <property type="project" value="UniProtKB-SubCell"/>
</dbReference>
<comment type="caution">
    <text evidence="7">The sequence shown here is derived from an EMBL/GenBank/DDBJ whole genome shotgun (WGS) entry which is preliminary data.</text>
</comment>
<dbReference type="EMBL" id="JACBZO010000001">
    <property type="protein sequence ID" value="NYI39957.1"/>
    <property type="molecule type" value="Genomic_DNA"/>
</dbReference>
<feature type="transmembrane region" description="Helical" evidence="6">
    <location>
        <begin position="184"/>
        <end position="202"/>
    </location>
</feature>
<evidence type="ECO:0000256" key="5">
    <source>
        <dbReference type="ARBA" id="ARBA00023136"/>
    </source>
</evidence>
<feature type="transmembrane region" description="Helical" evidence="6">
    <location>
        <begin position="122"/>
        <end position="140"/>
    </location>
</feature>
<sequence>MSQGRQIMSFSAVVSLGIGAMIGAGIFALLGEAGAIAGSAVWISFLIGGVIALLTGYSLGKLGARYPSAGGMVEYLIHGWGSSLFSGGMAVLMYLSGLLSLALVAKTFGSYGATLVPGSPGWLAPLSAVGVMVLFVAVNLRGSASVGRVELWIVLFKFAVLLTLAIGGLTILKPSLLAPSTYPGASSIAASVAITFFAYAGFRVITNAAENVDHPERTIPRAITTAILLVMALYIVIALVVFGTLTPGAVSAAQDHALAEAARPVFGSVGVAAVAVTALVATASAINASLFSVTNVSYQMAKDGELPGVFGRPVRKSREGLLVSGFVVSIAAVAFDLRQIAVLGAISILLVHTAVHVGHLRLLGATGANKWVVVLAAAAAFAIVTVTLVDAAQTSWTVPLLFVAVVAVSFGGEWVLRLTTRRKLRTRVKH</sequence>
<feature type="transmembrane region" description="Helical" evidence="6">
    <location>
        <begin position="371"/>
        <end position="389"/>
    </location>
</feature>
<evidence type="ECO:0000256" key="4">
    <source>
        <dbReference type="ARBA" id="ARBA00022989"/>
    </source>
</evidence>
<dbReference type="InterPro" id="IPR002293">
    <property type="entry name" value="AA/rel_permease1"/>
</dbReference>
<feature type="transmembrane region" description="Helical" evidence="6">
    <location>
        <begin position="223"/>
        <end position="245"/>
    </location>
</feature>
<keyword evidence="2" id="KW-1003">Cell membrane</keyword>
<feature type="transmembrane region" description="Helical" evidence="6">
    <location>
        <begin position="395"/>
        <end position="416"/>
    </location>
</feature>
<reference evidence="7 8" key="1">
    <citation type="submission" date="2020-07" db="EMBL/GenBank/DDBJ databases">
        <title>Sequencing the genomes of 1000 actinobacteria strains.</title>
        <authorList>
            <person name="Klenk H.-P."/>
        </authorList>
    </citation>
    <scope>NUCLEOTIDE SEQUENCE [LARGE SCALE GENOMIC DNA]</scope>
    <source>
        <strain evidence="7 8">DSM 19970</strain>
    </source>
</reference>
<gene>
    <name evidence="7" type="ORF">BKA03_000076</name>
</gene>
<keyword evidence="8" id="KW-1185">Reference proteome</keyword>
<dbReference type="AlphaFoldDB" id="A0A7Y9Z6Z1"/>
<feature type="transmembrane region" description="Helical" evidence="6">
    <location>
        <begin position="265"/>
        <end position="298"/>
    </location>
</feature>
<proteinExistence type="predicted"/>
<evidence type="ECO:0000256" key="2">
    <source>
        <dbReference type="ARBA" id="ARBA00022475"/>
    </source>
</evidence>
<evidence type="ECO:0000256" key="1">
    <source>
        <dbReference type="ARBA" id="ARBA00004651"/>
    </source>
</evidence>
<feature type="transmembrane region" description="Helical" evidence="6">
    <location>
        <begin position="152"/>
        <end position="172"/>
    </location>
</feature>
<dbReference type="GO" id="GO:0022857">
    <property type="term" value="F:transmembrane transporter activity"/>
    <property type="evidence" value="ECO:0007669"/>
    <property type="project" value="InterPro"/>
</dbReference>
<dbReference type="Pfam" id="PF13520">
    <property type="entry name" value="AA_permease_2"/>
    <property type="match status" value="1"/>
</dbReference>
<dbReference type="PIRSF" id="PIRSF006060">
    <property type="entry name" value="AA_transporter"/>
    <property type="match status" value="1"/>
</dbReference>
<dbReference type="InterPro" id="IPR050367">
    <property type="entry name" value="APC_superfamily"/>
</dbReference>
<feature type="transmembrane region" description="Helical" evidence="6">
    <location>
        <begin position="80"/>
        <end position="102"/>
    </location>
</feature>
<keyword evidence="3 6" id="KW-0812">Transmembrane</keyword>
<accession>A0A7Y9Z6Z1</accession>
<keyword evidence="5 6" id="KW-0472">Membrane</keyword>
<feature type="transmembrane region" description="Helical" evidence="6">
    <location>
        <begin position="36"/>
        <end position="59"/>
    </location>
</feature>
<evidence type="ECO:0000256" key="3">
    <source>
        <dbReference type="ARBA" id="ARBA00022692"/>
    </source>
</evidence>
<keyword evidence="4 6" id="KW-1133">Transmembrane helix</keyword>
<protein>
    <submittedName>
        <fullName evidence="7">Amino acid transporter</fullName>
    </submittedName>
</protein>
<dbReference type="RefSeq" id="WP_179397634.1">
    <property type="nucleotide sequence ID" value="NZ_BBRC01000012.1"/>
</dbReference>
<evidence type="ECO:0000256" key="6">
    <source>
        <dbReference type="SAM" id="Phobius"/>
    </source>
</evidence>